<keyword evidence="2" id="KW-1185">Reference proteome</keyword>
<evidence type="ECO:0000313" key="2">
    <source>
        <dbReference type="Proteomes" id="UP000248857"/>
    </source>
</evidence>
<proteinExistence type="predicted"/>
<dbReference type="Proteomes" id="UP000248857">
    <property type="component" value="Unassembled WGS sequence"/>
</dbReference>
<dbReference type="EMBL" id="PQWO01000013">
    <property type="protein sequence ID" value="PZD72000.1"/>
    <property type="molecule type" value="Genomic_DNA"/>
</dbReference>
<comment type="caution">
    <text evidence="1">The sequence shown here is derived from an EMBL/GenBank/DDBJ whole genome shotgun (WGS) entry which is preliminary data.</text>
</comment>
<accession>A0A2W1JDN3</accession>
<dbReference type="RefSeq" id="WP_199464450.1">
    <property type="nucleotide sequence ID" value="NZ_CAWNWM010000013.1"/>
</dbReference>
<evidence type="ECO:0008006" key="3">
    <source>
        <dbReference type="Google" id="ProtNLM"/>
    </source>
</evidence>
<protein>
    <recommendedName>
        <fullName evidence="3">Isochorismate synthase</fullName>
    </recommendedName>
</protein>
<gene>
    <name evidence="1" type="ORF">C1752_04405</name>
</gene>
<name>A0A2W1JDN3_9CYAN</name>
<evidence type="ECO:0000313" key="1">
    <source>
        <dbReference type="EMBL" id="PZD72000.1"/>
    </source>
</evidence>
<dbReference type="AlphaFoldDB" id="A0A2W1JDN3"/>
<organism evidence="1 2">
    <name type="scientific">Acaryochloris thomasi RCC1774</name>
    <dbReference type="NCBI Taxonomy" id="1764569"/>
    <lineage>
        <taxon>Bacteria</taxon>
        <taxon>Bacillati</taxon>
        <taxon>Cyanobacteriota</taxon>
        <taxon>Cyanophyceae</taxon>
        <taxon>Acaryochloridales</taxon>
        <taxon>Acaryochloridaceae</taxon>
        <taxon>Acaryochloris</taxon>
        <taxon>Acaryochloris thomasi</taxon>
    </lineage>
</organism>
<reference evidence="1 2" key="1">
    <citation type="journal article" date="2018" name="Sci. Rep.">
        <title>A novel species of the marine cyanobacterium Acaryochloris with a unique pigment content and lifestyle.</title>
        <authorList>
            <person name="Partensky F."/>
            <person name="Six C."/>
            <person name="Ratin M."/>
            <person name="Garczarek L."/>
            <person name="Vaulot D."/>
            <person name="Probert I."/>
            <person name="Calteau A."/>
            <person name="Gourvil P."/>
            <person name="Marie D."/>
            <person name="Grebert T."/>
            <person name="Bouchier C."/>
            <person name="Le Panse S."/>
            <person name="Gachenot M."/>
            <person name="Rodriguez F."/>
            <person name="Garrido J.L."/>
        </authorList>
    </citation>
    <scope>NUCLEOTIDE SEQUENCE [LARGE SCALE GENOMIC DNA]</scope>
    <source>
        <strain evidence="1 2">RCC1774</strain>
    </source>
</reference>
<sequence>MKLMQMLNQAFRYLTEAMVRTFTPAEHHYPATGVVPFMGDDYGQSWAD</sequence>